<evidence type="ECO:0000256" key="1">
    <source>
        <dbReference type="ARBA" id="ARBA00022553"/>
    </source>
</evidence>
<dbReference type="GO" id="GO:0032993">
    <property type="term" value="C:protein-DNA complex"/>
    <property type="evidence" value="ECO:0007669"/>
    <property type="project" value="TreeGrafter"/>
</dbReference>
<name>A0A2S5ZBX2_9GAMM</name>
<keyword evidence="5" id="KW-0804">Transcription</keyword>
<evidence type="ECO:0000256" key="6">
    <source>
        <dbReference type="PROSITE-ProRule" id="PRU00169"/>
    </source>
</evidence>
<feature type="domain" description="Response regulatory" evidence="7">
    <location>
        <begin position="2"/>
        <end position="118"/>
    </location>
</feature>
<sequence>MKALILEDDDLIAELLETVVAGLYSGVSVVLAETLGEALSQVKNNRFDLYIADRNLPDGSGLELVRQVRQLDRDVPIVMVSGRSDRESVLQAAHYGIDGYMTKPFDVASLHERLGKLLKIEQTAEAPDLETLLRDSLEEVIQLPSDLDPSDILDLISRQGDLSAAQLAERWREEASLTARLLDVANSSSFRRSGKPVETLKDAIGSLGVPLALNQALALSLDVSNKLQHEPLRELARAHHEAALQVAKEAQRLAIRLKKQPVLLQKAGLLSRLGELAVLKVLNQYAAAGGEVGTAEAEKVLESWAQAYGNRLKIQWRLPLGVRELIGAVHFLPNDCTREERLIMRAASMLAAGEQDSEECRRLMRRIGMEAEEKEREKGHGE</sequence>
<dbReference type="GO" id="GO:0000976">
    <property type="term" value="F:transcription cis-regulatory region binding"/>
    <property type="evidence" value="ECO:0007669"/>
    <property type="project" value="TreeGrafter"/>
</dbReference>
<evidence type="ECO:0000256" key="3">
    <source>
        <dbReference type="ARBA" id="ARBA00023015"/>
    </source>
</evidence>
<comment type="caution">
    <text evidence="9">The sequence shown here is derived from an EMBL/GenBank/DDBJ whole genome shotgun (WGS) entry which is preliminary data.</text>
</comment>
<keyword evidence="1 6" id="KW-0597">Phosphoprotein</keyword>
<dbReference type="RefSeq" id="WP_104321189.1">
    <property type="nucleotide sequence ID" value="NZ_PSSX01000004.1"/>
</dbReference>
<feature type="modified residue" description="4-aspartylphosphate" evidence="6">
    <location>
        <position position="53"/>
    </location>
</feature>
<feature type="domain" description="HDOD" evidence="8">
    <location>
        <begin position="142"/>
        <end position="332"/>
    </location>
</feature>
<dbReference type="Gene3D" id="1.10.3210.10">
    <property type="entry name" value="Hypothetical protein af1432"/>
    <property type="match status" value="1"/>
</dbReference>
<dbReference type="GO" id="GO:0000156">
    <property type="term" value="F:phosphorelay response regulator activity"/>
    <property type="evidence" value="ECO:0007669"/>
    <property type="project" value="TreeGrafter"/>
</dbReference>
<evidence type="ECO:0000259" key="7">
    <source>
        <dbReference type="PROSITE" id="PS50110"/>
    </source>
</evidence>
<dbReference type="Pfam" id="PF00072">
    <property type="entry name" value="Response_reg"/>
    <property type="match status" value="1"/>
</dbReference>
<dbReference type="InterPro" id="IPR011006">
    <property type="entry name" value="CheY-like_superfamily"/>
</dbReference>
<protein>
    <submittedName>
        <fullName evidence="9">Response regulator</fullName>
    </submittedName>
</protein>
<dbReference type="SMART" id="SM00448">
    <property type="entry name" value="REC"/>
    <property type="match status" value="1"/>
</dbReference>
<keyword evidence="10" id="KW-1185">Reference proteome</keyword>
<dbReference type="InterPro" id="IPR039420">
    <property type="entry name" value="WalR-like"/>
</dbReference>
<dbReference type="SUPFAM" id="SSF52172">
    <property type="entry name" value="CheY-like"/>
    <property type="match status" value="1"/>
</dbReference>
<dbReference type="PANTHER" id="PTHR48111:SF1">
    <property type="entry name" value="TWO-COMPONENT RESPONSE REGULATOR ORR33"/>
    <property type="match status" value="1"/>
</dbReference>
<dbReference type="CDD" id="cd00156">
    <property type="entry name" value="REC"/>
    <property type="match status" value="1"/>
</dbReference>
<dbReference type="PANTHER" id="PTHR48111">
    <property type="entry name" value="REGULATOR OF RPOS"/>
    <property type="match status" value="1"/>
</dbReference>
<dbReference type="GO" id="GO:0006355">
    <property type="term" value="P:regulation of DNA-templated transcription"/>
    <property type="evidence" value="ECO:0007669"/>
    <property type="project" value="TreeGrafter"/>
</dbReference>
<gene>
    <name evidence="9" type="ORF">KEHDKFFH_06660</name>
</gene>
<dbReference type="Gene3D" id="3.40.50.2300">
    <property type="match status" value="1"/>
</dbReference>
<organism evidence="9 10">
    <name type="scientific">Marinobacter maroccanus</name>
    <dbReference type="NCBI Taxonomy" id="2055143"/>
    <lineage>
        <taxon>Bacteria</taxon>
        <taxon>Pseudomonadati</taxon>
        <taxon>Pseudomonadota</taxon>
        <taxon>Gammaproteobacteria</taxon>
        <taxon>Pseudomonadales</taxon>
        <taxon>Marinobacteraceae</taxon>
        <taxon>Marinobacter</taxon>
    </lineage>
</organism>
<accession>A0A2S5ZBX2</accession>
<dbReference type="Pfam" id="PF08668">
    <property type="entry name" value="HDOD"/>
    <property type="match status" value="1"/>
</dbReference>
<keyword evidence="2" id="KW-0902">Two-component regulatory system</keyword>
<proteinExistence type="predicted"/>
<evidence type="ECO:0000259" key="8">
    <source>
        <dbReference type="PROSITE" id="PS51833"/>
    </source>
</evidence>
<dbReference type="PROSITE" id="PS51833">
    <property type="entry name" value="HDOD"/>
    <property type="match status" value="1"/>
</dbReference>
<keyword evidence="3" id="KW-0805">Transcription regulation</keyword>
<evidence type="ECO:0000256" key="4">
    <source>
        <dbReference type="ARBA" id="ARBA00023125"/>
    </source>
</evidence>
<dbReference type="SUPFAM" id="SSF109604">
    <property type="entry name" value="HD-domain/PDEase-like"/>
    <property type="match status" value="1"/>
</dbReference>
<dbReference type="OrthoDB" id="2085719at2"/>
<keyword evidence="4" id="KW-0238">DNA-binding</keyword>
<evidence type="ECO:0000256" key="5">
    <source>
        <dbReference type="ARBA" id="ARBA00023163"/>
    </source>
</evidence>
<reference evidence="9 10" key="1">
    <citation type="submission" date="2018-01" db="EMBL/GenBank/DDBJ databases">
        <title>Complete genome sequences of the type strains of Marinobacter flavimaris and Marinobacter maroccanus.</title>
        <authorList>
            <person name="Palau M."/>
            <person name="Boujida N."/>
            <person name="Manresa A."/>
            <person name="Minana-Galbis D."/>
        </authorList>
    </citation>
    <scope>NUCLEOTIDE SEQUENCE [LARGE SCALE GENOMIC DNA]</scope>
    <source>
        <strain evidence="9 10">N4</strain>
    </source>
</reference>
<dbReference type="PROSITE" id="PS50110">
    <property type="entry name" value="RESPONSE_REGULATORY"/>
    <property type="match status" value="1"/>
</dbReference>
<dbReference type="EMBL" id="PSSX01000004">
    <property type="protein sequence ID" value="PPI84883.1"/>
    <property type="molecule type" value="Genomic_DNA"/>
</dbReference>
<evidence type="ECO:0000256" key="2">
    <source>
        <dbReference type="ARBA" id="ARBA00023012"/>
    </source>
</evidence>
<dbReference type="GO" id="GO:0005829">
    <property type="term" value="C:cytosol"/>
    <property type="evidence" value="ECO:0007669"/>
    <property type="project" value="TreeGrafter"/>
</dbReference>
<dbReference type="InterPro" id="IPR013976">
    <property type="entry name" value="HDOD"/>
</dbReference>
<dbReference type="AlphaFoldDB" id="A0A2S5ZBX2"/>
<evidence type="ECO:0000313" key="9">
    <source>
        <dbReference type="EMBL" id="PPI84883.1"/>
    </source>
</evidence>
<evidence type="ECO:0000313" key="10">
    <source>
        <dbReference type="Proteomes" id="UP000239917"/>
    </source>
</evidence>
<dbReference type="InterPro" id="IPR001789">
    <property type="entry name" value="Sig_transdc_resp-reg_receiver"/>
</dbReference>
<dbReference type="Proteomes" id="UP000239917">
    <property type="component" value="Unassembled WGS sequence"/>
</dbReference>